<reference evidence="2 3" key="1">
    <citation type="submission" date="2016-10" db="EMBL/GenBank/DDBJ databases">
        <authorList>
            <person name="de Groot N.N."/>
        </authorList>
    </citation>
    <scope>NUCLEOTIDE SEQUENCE [LARGE SCALE GENOMIC DNA]</scope>
    <source>
        <strain evidence="2 3">CGMCC 4.2023</strain>
    </source>
</reference>
<feature type="compositionally biased region" description="Basic residues" evidence="1">
    <location>
        <begin position="1"/>
        <end position="25"/>
    </location>
</feature>
<evidence type="ECO:0000256" key="1">
    <source>
        <dbReference type="SAM" id="MobiDB-lite"/>
    </source>
</evidence>
<evidence type="ECO:0000313" key="3">
    <source>
        <dbReference type="Proteomes" id="UP000236754"/>
    </source>
</evidence>
<dbReference type="Proteomes" id="UP000236754">
    <property type="component" value="Unassembled WGS sequence"/>
</dbReference>
<keyword evidence="3" id="KW-1185">Reference proteome</keyword>
<evidence type="ECO:0000313" key="2">
    <source>
        <dbReference type="EMBL" id="SEG58067.1"/>
    </source>
</evidence>
<proteinExistence type="predicted"/>
<dbReference type="EMBL" id="FNVU01000006">
    <property type="protein sequence ID" value="SEG58067.1"/>
    <property type="molecule type" value="Genomic_DNA"/>
</dbReference>
<dbReference type="AlphaFoldDB" id="A0A1H6BCV5"/>
<organism evidence="2 3">
    <name type="scientific">Actinacidiphila yanglinensis</name>
    <dbReference type="NCBI Taxonomy" id="310779"/>
    <lineage>
        <taxon>Bacteria</taxon>
        <taxon>Bacillati</taxon>
        <taxon>Actinomycetota</taxon>
        <taxon>Actinomycetes</taxon>
        <taxon>Kitasatosporales</taxon>
        <taxon>Streptomycetaceae</taxon>
        <taxon>Actinacidiphila</taxon>
    </lineage>
</organism>
<protein>
    <submittedName>
        <fullName evidence="2">Uncharacterized protein</fullName>
    </submittedName>
</protein>
<name>A0A1H6BCV5_9ACTN</name>
<gene>
    <name evidence="2" type="ORF">SAMN05216223_106390</name>
</gene>
<feature type="region of interest" description="Disordered" evidence="1">
    <location>
        <begin position="1"/>
        <end position="39"/>
    </location>
</feature>
<sequence>MRCRRPRAGPRRSARGAARRRRGRRPGAGAGGGQHVRRDAVTWTVVARAALGGQPLGGEYPWVVAGLEVVLGGGQRDPHRRAGDGLPYVVPPGGPRAQDRGGAGVAENVGEFLLLVHRVDRDDRAAGLPRREQPDRELRHVLEHDREPVAAGEPLLFEVAGEPVGEGVELAVRERAVEVAQRRVVGDAPGDVEEAVQHGRRVLGEGALLVGEVLEPGLVGVARHARPPSLRAASCSSYWRWTLFMPRSQRSGSAARAA</sequence>
<accession>A0A1H6BCV5</accession>